<sequence length="159" mass="18076">MPKVVSNTTPILSLLKISKLHLLHDLYEIITIPEAVFLEIEAGKHLKSYINLVELKWIEIKKINNLQSLDFFFDLDYGEAEVLVLAKELEADLVILDENLGRRYAQQLGLNVTGTLGVLLKAKQRNLIKSVRECLLELIENNVWISPAICDKVLQLANE</sequence>
<gene>
    <name evidence="1" type="ORF">C4F49_12530</name>
</gene>
<dbReference type="PANTHER" id="PTHR39550">
    <property type="entry name" value="SLL0658 PROTEIN"/>
    <property type="match status" value="1"/>
</dbReference>
<dbReference type="InterPro" id="IPR021799">
    <property type="entry name" value="PIN-like_prokaryotic"/>
</dbReference>
<evidence type="ECO:0000313" key="2">
    <source>
        <dbReference type="Proteomes" id="UP000616201"/>
    </source>
</evidence>
<name>A0A928YRC4_9SPHI</name>
<dbReference type="RefSeq" id="WP_196936235.1">
    <property type="nucleotide sequence ID" value="NZ_MU158698.1"/>
</dbReference>
<keyword evidence="2" id="KW-1185">Reference proteome</keyword>
<dbReference type="Pfam" id="PF11848">
    <property type="entry name" value="DUF3368"/>
    <property type="match status" value="1"/>
</dbReference>
<dbReference type="AlphaFoldDB" id="A0A928YRC4"/>
<proteinExistence type="predicted"/>
<protein>
    <submittedName>
        <fullName evidence="1">DUF3368 domain-containing protein</fullName>
    </submittedName>
</protein>
<dbReference type="EMBL" id="PRDK01000006">
    <property type="protein sequence ID" value="MBE8714507.1"/>
    <property type="molecule type" value="Genomic_DNA"/>
</dbReference>
<dbReference type="Proteomes" id="UP000616201">
    <property type="component" value="Unassembled WGS sequence"/>
</dbReference>
<comment type="caution">
    <text evidence="1">The sequence shown here is derived from an EMBL/GenBank/DDBJ whole genome shotgun (WGS) entry which is preliminary data.</text>
</comment>
<reference evidence="1" key="1">
    <citation type="submission" date="2018-02" db="EMBL/GenBank/DDBJ databases">
        <authorList>
            <person name="Vasarhelyi B.M."/>
            <person name="Deshmukh S."/>
            <person name="Balint B."/>
            <person name="Kukolya J."/>
        </authorList>
    </citation>
    <scope>NUCLEOTIDE SEQUENCE</scope>
    <source>
        <strain evidence="1">KB22</strain>
    </source>
</reference>
<evidence type="ECO:0000313" key="1">
    <source>
        <dbReference type="EMBL" id="MBE8714507.1"/>
    </source>
</evidence>
<dbReference type="PANTHER" id="PTHR39550:SF1">
    <property type="entry name" value="SLL0658 PROTEIN"/>
    <property type="match status" value="1"/>
</dbReference>
<accession>A0A928YRC4</accession>
<organism evidence="1 2">
    <name type="scientific">Sphingobacterium hungaricum</name>
    <dbReference type="NCBI Taxonomy" id="2082723"/>
    <lineage>
        <taxon>Bacteria</taxon>
        <taxon>Pseudomonadati</taxon>
        <taxon>Bacteroidota</taxon>
        <taxon>Sphingobacteriia</taxon>
        <taxon>Sphingobacteriales</taxon>
        <taxon>Sphingobacteriaceae</taxon>
        <taxon>Sphingobacterium</taxon>
    </lineage>
</organism>